<evidence type="ECO:0000313" key="5">
    <source>
        <dbReference type="Proteomes" id="UP000216446"/>
    </source>
</evidence>
<name>A0A259TYD5_9BACT</name>
<keyword evidence="5" id="KW-1185">Reference proteome</keyword>
<dbReference type="PANTHER" id="PTHR33495:SF2">
    <property type="entry name" value="ANTI-SIGMA FACTOR ANTAGONIST TM_1081-RELATED"/>
    <property type="match status" value="1"/>
</dbReference>
<dbReference type="Proteomes" id="UP000216446">
    <property type="component" value="Unassembled WGS sequence"/>
</dbReference>
<dbReference type="PANTHER" id="PTHR33495">
    <property type="entry name" value="ANTI-SIGMA FACTOR ANTAGONIST TM_1081-RELATED-RELATED"/>
    <property type="match status" value="1"/>
</dbReference>
<dbReference type="SUPFAM" id="SSF52091">
    <property type="entry name" value="SpoIIaa-like"/>
    <property type="match status" value="1"/>
</dbReference>
<dbReference type="EMBL" id="MQWB01000001">
    <property type="protein sequence ID" value="OZC02759.1"/>
    <property type="molecule type" value="Genomic_DNA"/>
</dbReference>
<dbReference type="NCBIfam" id="TIGR00377">
    <property type="entry name" value="ant_ant_sig"/>
    <property type="match status" value="1"/>
</dbReference>
<dbReference type="Pfam" id="PF01740">
    <property type="entry name" value="STAS"/>
    <property type="match status" value="1"/>
</dbReference>
<dbReference type="AlphaFoldDB" id="A0A259TYD5"/>
<evidence type="ECO:0000256" key="1">
    <source>
        <dbReference type="ARBA" id="ARBA00009013"/>
    </source>
</evidence>
<accession>A0A259TYD5</accession>
<dbReference type="Gene3D" id="3.30.750.24">
    <property type="entry name" value="STAS domain"/>
    <property type="match status" value="1"/>
</dbReference>
<protein>
    <recommendedName>
        <fullName evidence="2">Anti-sigma factor antagonist</fullName>
    </recommendedName>
</protein>
<evidence type="ECO:0000313" key="4">
    <source>
        <dbReference type="EMBL" id="OZC02759.1"/>
    </source>
</evidence>
<dbReference type="RefSeq" id="WP_094547325.1">
    <property type="nucleotide sequence ID" value="NZ_MQWB01000001.1"/>
</dbReference>
<gene>
    <name evidence="4" type="ORF">BSZ36_07095</name>
</gene>
<dbReference type="InParanoid" id="A0A259TYD5"/>
<evidence type="ECO:0000259" key="3">
    <source>
        <dbReference type="PROSITE" id="PS50801"/>
    </source>
</evidence>
<dbReference type="PROSITE" id="PS50801">
    <property type="entry name" value="STAS"/>
    <property type="match status" value="1"/>
</dbReference>
<sequence length="113" mass="11735">MQIQTSEHDGVAVLSLAGDAMGGPDGSVLHEELRTLRASGQKDIVVDLEGVERMNSSGLGMLIGALTIVRNAGGDLRLANVHERVTQLLTVTKLLGVFSIHDSVADAAAAFSA</sequence>
<dbReference type="CDD" id="cd07043">
    <property type="entry name" value="STAS_anti-anti-sigma_factors"/>
    <property type="match status" value="1"/>
</dbReference>
<proteinExistence type="inferred from homology"/>
<feature type="domain" description="STAS" evidence="3">
    <location>
        <begin position="1"/>
        <end position="111"/>
    </location>
</feature>
<reference evidence="4 5" key="1">
    <citation type="submission" date="2016-11" db="EMBL/GenBank/DDBJ databases">
        <title>Study of marine rhodopsin-containing bacteria.</title>
        <authorList>
            <person name="Yoshizawa S."/>
            <person name="Kumagai Y."/>
            <person name="Kogure K."/>
        </authorList>
    </citation>
    <scope>NUCLEOTIDE SEQUENCE [LARGE SCALE GENOMIC DNA]</scope>
    <source>
        <strain evidence="4 5">SG-29</strain>
    </source>
</reference>
<dbReference type="InterPro" id="IPR002645">
    <property type="entry name" value="STAS_dom"/>
</dbReference>
<comment type="similarity">
    <text evidence="1 2">Belongs to the anti-sigma-factor antagonist family.</text>
</comment>
<dbReference type="InterPro" id="IPR036513">
    <property type="entry name" value="STAS_dom_sf"/>
</dbReference>
<dbReference type="InterPro" id="IPR003658">
    <property type="entry name" value="Anti-sigma_ant"/>
</dbReference>
<organism evidence="4 5">
    <name type="scientific">Rubricoccus marinus</name>
    <dbReference type="NCBI Taxonomy" id="716817"/>
    <lineage>
        <taxon>Bacteria</taxon>
        <taxon>Pseudomonadati</taxon>
        <taxon>Rhodothermota</taxon>
        <taxon>Rhodothermia</taxon>
        <taxon>Rhodothermales</taxon>
        <taxon>Rubricoccaceae</taxon>
        <taxon>Rubricoccus</taxon>
    </lineage>
</organism>
<dbReference type="GO" id="GO:0043856">
    <property type="term" value="F:anti-sigma factor antagonist activity"/>
    <property type="evidence" value="ECO:0007669"/>
    <property type="project" value="InterPro"/>
</dbReference>
<comment type="caution">
    <text evidence="4">The sequence shown here is derived from an EMBL/GenBank/DDBJ whole genome shotgun (WGS) entry which is preliminary data.</text>
</comment>
<dbReference type="OrthoDB" id="962463at2"/>
<evidence type="ECO:0000256" key="2">
    <source>
        <dbReference type="RuleBase" id="RU003749"/>
    </source>
</evidence>